<gene>
    <name evidence="4" type="ORF">HNR10_006002</name>
</gene>
<dbReference type="RefSeq" id="WP_179829309.1">
    <property type="nucleotide sequence ID" value="NZ_JACCFS010000001.1"/>
</dbReference>
<evidence type="ECO:0000313" key="4">
    <source>
        <dbReference type="EMBL" id="NYJ38121.1"/>
    </source>
</evidence>
<dbReference type="EMBL" id="JACCFS010000001">
    <property type="protein sequence ID" value="NYJ38121.1"/>
    <property type="molecule type" value="Genomic_DNA"/>
</dbReference>
<feature type="region of interest" description="Disordered" evidence="1">
    <location>
        <begin position="1"/>
        <end position="28"/>
    </location>
</feature>
<evidence type="ECO:0000313" key="5">
    <source>
        <dbReference type="Proteomes" id="UP000572051"/>
    </source>
</evidence>
<protein>
    <recommendedName>
        <fullName evidence="3">Cyanobacterial TRADD-N associated 2 transmembrane domain-containing protein</fullName>
    </recommendedName>
</protein>
<organism evidence="4 5">
    <name type="scientific">Nocardiopsis aegyptia</name>
    <dbReference type="NCBI Taxonomy" id="220378"/>
    <lineage>
        <taxon>Bacteria</taxon>
        <taxon>Bacillati</taxon>
        <taxon>Actinomycetota</taxon>
        <taxon>Actinomycetes</taxon>
        <taxon>Streptosporangiales</taxon>
        <taxon>Nocardiopsidaceae</taxon>
        <taxon>Nocardiopsis</taxon>
    </lineage>
</organism>
<evidence type="ECO:0000256" key="1">
    <source>
        <dbReference type="SAM" id="MobiDB-lite"/>
    </source>
</evidence>
<accession>A0A7Z0EUL9</accession>
<evidence type="ECO:0000259" key="3">
    <source>
        <dbReference type="Pfam" id="PF20712"/>
    </source>
</evidence>
<keyword evidence="2" id="KW-1133">Transmembrane helix</keyword>
<proteinExistence type="predicted"/>
<dbReference type="Proteomes" id="UP000572051">
    <property type="component" value="Unassembled WGS sequence"/>
</dbReference>
<sequence>MAETTDRPDDEPEDSRPDESGGVDNTSVVVTGGATANIQIGGYLTTTKREHPPKSKSLAEQRQELYFDLLNKQQTDYFDSWRQDRKHANVAFWAAVVLMLASWLVLLAGGAMSLIQGDLQPLAAASLPGVPFAAVGTGLALYARKAKADTNARADRVEDQITKSHALQTALTLVDEFEDPDKRDNMRVTVVMQTMGLQPNPDTVTDRLISETGVDLKGEIEPGGSKP</sequence>
<comment type="caution">
    <text evidence="4">The sequence shown here is derived from an EMBL/GenBank/DDBJ whole genome shotgun (WGS) entry which is preliminary data.</text>
</comment>
<keyword evidence="5" id="KW-1185">Reference proteome</keyword>
<feature type="transmembrane region" description="Helical" evidence="2">
    <location>
        <begin position="121"/>
        <end position="143"/>
    </location>
</feature>
<dbReference type="InterPro" id="IPR048567">
    <property type="entry name" value="CyanoTRADDas_TM"/>
</dbReference>
<keyword evidence="2" id="KW-0472">Membrane</keyword>
<name>A0A7Z0EUL9_9ACTN</name>
<keyword evidence="2" id="KW-0812">Transmembrane</keyword>
<reference evidence="4 5" key="1">
    <citation type="submission" date="2020-07" db="EMBL/GenBank/DDBJ databases">
        <title>Sequencing the genomes of 1000 actinobacteria strains.</title>
        <authorList>
            <person name="Klenk H.-P."/>
        </authorList>
    </citation>
    <scope>NUCLEOTIDE SEQUENCE [LARGE SCALE GENOMIC DNA]</scope>
    <source>
        <strain evidence="4 5">DSM 44442</strain>
    </source>
</reference>
<feature type="transmembrane region" description="Helical" evidence="2">
    <location>
        <begin position="90"/>
        <end position="115"/>
    </location>
</feature>
<feature type="domain" description="Cyanobacterial TRADD-N associated 2 transmembrane" evidence="3">
    <location>
        <begin position="85"/>
        <end position="147"/>
    </location>
</feature>
<evidence type="ECO:0000256" key="2">
    <source>
        <dbReference type="SAM" id="Phobius"/>
    </source>
</evidence>
<dbReference type="Pfam" id="PF20712">
    <property type="entry name" value="CyanoTRADDas_TM"/>
    <property type="match status" value="1"/>
</dbReference>
<dbReference type="AlphaFoldDB" id="A0A7Z0EUL9"/>